<dbReference type="Pfam" id="PF00580">
    <property type="entry name" value="UvrD-helicase"/>
    <property type="match status" value="2"/>
</dbReference>
<dbReference type="AlphaFoldDB" id="A0A177SQI0"/>
<evidence type="ECO:0000256" key="3">
    <source>
        <dbReference type="ARBA" id="ARBA00022806"/>
    </source>
</evidence>
<feature type="domain" description="UvrD-like helicase ATP-binding" evidence="5">
    <location>
        <begin position="153"/>
        <end position="219"/>
    </location>
</feature>
<feature type="domain" description="UvrD-like helicase ATP-binding" evidence="5">
    <location>
        <begin position="26"/>
        <end position="110"/>
    </location>
</feature>
<accession>A0A177SQI0</accession>
<organism evidence="6 7">
    <name type="scientific">Pseudomonas putida</name>
    <name type="common">Arthrobacter siderocapsulatus</name>
    <dbReference type="NCBI Taxonomy" id="303"/>
    <lineage>
        <taxon>Bacteria</taxon>
        <taxon>Pseudomonadati</taxon>
        <taxon>Pseudomonadota</taxon>
        <taxon>Gammaproteobacteria</taxon>
        <taxon>Pseudomonadales</taxon>
        <taxon>Pseudomonadaceae</taxon>
        <taxon>Pseudomonas</taxon>
    </lineage>
</organism>
<keyword evidence="3 6" id="KW-0347">Helicase</keyword>
<dbReference type="InterPro" id="IPR000212">
    <property type="entry name" value="DNA_helicase_UvrD/REP"/>
</dbReference>
<evidence type="ECO:0000313" key="7">
    <source>
        <dbReference type="Proteomes" id="UP000077752"/>
    </source>
</evidence>
<comment type="caution">
    <text evidence="6">The sequence shown here is derived from an EMBL/GenBank/DDBJ whole genome shotgun (WGS) entry which is preliminary data.</text>
</comment>
<dbReference type="GO" id="GO:0005524">
    <property type="term" value="F:ATP binding"/>
    <property type="evidence" value="ECO:0007669"/>
    <property type="project" value="UniProtKB-KW"/>
</dbReference>
<keyword evidence="1" id="KW-0547">Nucleotide-binding</keyword>
<evidence type="ECO:0000259" key="5">
    <source>
        <dbReference type="Pfam" id="PF00580"/>
    </source>
</evidence>
<evidence type="ECO:0000313" key="6">
    <source>
        <dbReference type="EMBL" id="OAI93245.1"/>
    </source>
</evidence>
<dbReference type="InterPro" id="IPR014016">
    <property type="entry name" value="UvrD-like_ATP-bd"/>
</dbReference>
<keyword evidence="4" id="KW-0067">ATP-binding</keyword>
<dbReference type="GO" id="GO:0005829">
    <property type="term" value="C:cytosol"/>
    <property type="evidence" value="ECO:0007669"/>
    <property type="project" value="TreeGrafter"/>
</dbReference>
<dbReference type="GO" id="GO:0043138">
    <property type="term" value="F:3'-5' DNA helicase activity"/>
    <property type="evidence" value="ECO:0007669"/>
    <property type="project" value="TreeGrafter"/>
</dbReference>
<dbReference type="EMBL" id="LUCV01000012">
    <property type="protein sequence ID" value="OAI93245.1"/>
    <property type="molecule type" value="Genomic_DNA"/>
</dbReference>
<evidence type="ECO:0000256" key="1">
    <source>
        <dbReference type="ARBA" id="ARBA00022741"/>
    </source>
</evidence>
<evidence type="ECO:0000256" key="2">
    <source>
        <dbReference type="ARBA" id="ARBA00022801"/>
    </source>
</evidence>
<proteinExistence type="predicted"/>
<dbReference type="InterPro" id="IPR027417">
    <property type="entry name" value="P-loop_NTPase"/>
</dbReference>
<dbReference type="GO" id="GO:0003677">
    <property type="term" value="F:DNA binding"/>
    <property type="evidence" value="ECO:0007669"/>
    <property type="project" value="InterPro"/>
</dbReference>
<dbReference type="PANTHER" id="PTHR11070">
    <property type="entry name" value="UVRD / RECB / PCRA DNA HELICASE FAMILY MEMBER"/>
    <property type="match status" value="1"/>
</dbReference>
<keyword evidence="2" id="KW-0378">Hydrolase</keyword>
<dbReference type="GO" id="GO:0000725">
    <property type="term" value="P:recombinational repair"/>
    <property type="evidence" value="ECO:0007669"/>
    <property type="project" value="TreeGrafter"/>
</dbReference>
<dbReference type="Gene3D" id="3.40.50.300">
    <property type="entry name" value="P-loop containing nucleotide triphosphate hydrolases"/>
    <property type="match status" value="2"/>
</dbReference>
<sequence length="584" mass="66249">MPNNHESPADRAGREALERMFACLDEGQSFRLEAGAGAGKTYSLEKALSRLIEHRGQALIRERQQVACITYTNVAKDEIISRFQAHPAIRAETVHGFCWSLLRDFQASLREFLGAESFWRERLETVGGVGNRRIHYEMGIPRVSEDEVSIRHEDVLTLMVQALPSPKFRAVLTSRYPILFVDEYQDTDEHFVGALKSWFLDRGEGPMIGLFGDHWQKIYDEGCGLVEHEALQPIEKNANFRSASRIVDVLNQMRPGLRQEVRDPDLIGEARVFHTNRWPGTRRTGVGGGHWTGDTSPEAASAYFECLKAQLNVEGWDFSPKKTKILILNHKGIAREQGYSSIPPIFGQFNDPWLKKEDPHIKYLADQLEPACVAYQQRRYGAMFGHLASDRPMIRRHSDKVAWTEAMDTLLELRLTGTIGEVIDHIIAVPQMQLPNSVLRNEQGLQAAGVEPGEDEPRRITQLRKLREVPYSELIALDQFIDGHTPFATKHGVKGAEFENVIVVLGRGWNQYNFAEMLEWFQPGPPANRREKFESNRNLFYVACSRPKVRLALLFTQLLSQAALAQITAWFGAEHVFELPANPG</sequence>
<dbReference type="GO" id="GO:0016787">
    <property type="term" value="F:hydrolase activity"/>
    <property type="evidence" value="ECO:0007669"/>
    <property type="project" value="UniProtKB-KW"/>
</dbReference>
<reference evidence="6 7" key="1">
    <citation type="submission" date="2016-03" db="EMBL/GenBank/DDBJ databases">
        <title>Draft Genome Assembly of Pseudomonas putida strain CBF10-2.</title>
        <authorList>
            <person name="Iyer R.S."/>
            <person name="Damania A."/>
        </authorList>
    </citation>
    <scope>NUCLEOTIDE SEQUENCE [LARGE SCALE GENOMIC DNA]</scope>
    <source>
        <strain evidence="6 7">CBF10-2</strain>
    </source>
</reference>
<dbReference type="RefSeq" id="WP_064302377.1">
    <property type="nucleotide sequence ID" value="NZ_LUCV01000012.1"/>
</dbReference>
<evidence type="ECO:0000256" key="4">
    <source>
        <dbReference type="ARBA" id="ARBA00022840"/>
    </source>
</evidence>
<protein>
    <submittedName>
        <fullName evidence="6">DNA helicase II</fullName>
    </submittedName>
</protein>
<gene>
    <name evidence="6" type="ORF">AYO28_14215</name>
</gene>
<name>A0A177SQI0_PSEPU</name>
<dbReference type="Proteomes" id="UP000077752">
    <property type="component" value="Unassembled WGS sequence"/>
</dbReference>
<dbReference type="SUPFAM" id="SSF52540">
    <property type="entry name" value="P-loop containing nucleoside triphosphate hydrolases"/>
    <property type="match status" value="1"/>
</dbReference>
<dbReference type="PANTHER" id="PTHR11070:SF3">
    <property type="entry name" value="DNA 3'-5' HELICASE"/>
    <property type="match status" value="1"/>
</dbReference>